<evidence type="ECO:0000256" key="10">
    <source>
        <dbReference type="SAM" id="MobiDB-lite"/>
    </source>
</evidence>
<protein>
    <recommendedName>
        <fullName evidence="3 9">Conserved oligomeric Golgi complex subunit 8</fullName>
        <shortName evidence="9">COG complex subunit 8</shortName>
    </recommendedName>
    <alternativeName>
        <fullName evidence="8 9">Component of oligomeric Golgi complex 8</fullName>
    </alternativeName>
</protein>
<evidence type="ECO:0000256" key="9">
    <source>
        <dbReference type="PIRNR" id="PIRNR015415"/>
    </source>
</evidence>
<comment type="subunit">
    <text evidence="9">Component of the conserved oligomeric Golgi complex which is composed of eight different subunits and is required for normal Golgi morphology and localization.</text>
</comment>
<dbReference type="AlphaFoldDB" id="A0A1G4IDR5"/>
<keyword evidence="4 9" id="KW-0813">Transport</keyword>
<evidence type="ECO:0000256" key="6">
    <source>
        <dbReference type="ARBA" id="ARBA00023034"/>
    </source>
</evidence>
<sequence length="521" mass="58143">MELEVSEESRIRSSIVEAMVQNYPLMSCTQEVNVKVATASDAALSCATRLGDSLTKLQALSQAMSRVGQLWRKERQVALGTVEQHQKLLAFLEAPSVLQECIRNEMYHEALVVLEHVRRSSQPIENVEFLHCVEAEVLIALQQALEEQILPRLAEQLTVASALKLTTFLRRLGVEETYIRQLFLLKRGEYIDGHMHEAERSGAPYSRIFRYLTTFKVHVAEVVLQYTACFSGEVDGGSCSELVGWCHARSFVFLERLRACLERIANGSELASVIEQYNNCASAAALVHMDMFGLISEAVSSRVKSLFAEQLSLATQSYSASMATFSWRPPTDAQRQALQINSEVEVVPGITSSPPVVLLQWLPLAYALNGILTAFNSIRKCVVPGVESFCVAKVEELMQIIARDLSRDRDILMAVEGAEKHAYLLFVHAFVHEFYTHVLVCVRELLGDEAQQQLAMTMQYSVEGLRGLLSHENKPSRDATRHVPHCCPSPDITLSQNAPPINDVGVAHGSEQFLETREKHS</sequence>
<dbReference type="SUPFAM" id="SSF74788">
    <property type="entry name" value="Cullin repeat-like"/>
    <property type="match status" value="1"/>
</dbReference>
<dbReference type="GO" id="GO:0017119">
    <property type="term" value="C:Golgi transport complex"/>
    <property type="evidence" value="ECO:0007669"/>
    <property type="project" value="UniProtKB-UniRule"/>
</dbReference>
<evidence type="ECO:0000313" key="11">
    <source>
        <dbReference type="EMBL" id="SCU70222.1"/>
    </source>
</evidence>
<keyword evidence="6 9" id="KW-0333">Golgi apparatus</keyword>
<dbReference type="Pfam" id="PF04124">
    <property type="entry name" value="Dor1"/>
    <property type="match status" value="1"/>
</dbReference>
<reference evidence="11" key="1">
    <citation type="submission" date="2016-09" db="EMBL/GenBank/DDBJ databases">
        <authorList>
            <person name="Hebert L."/>
            <person name="Moumen B."/>
        </authorList>
    </citation>
    <scope>NUCLEOTIDE SEQUENCE [LARGE SCALE GENOMIC DNA]</scope>
    <source>
        <strain evidence="11">OVI</strain>
    </source>
</reference>
<evidence type="ECO:0000256" key="4">
    <source>
        <dbReference type="ARBA" id="ARBA00022448"/>
    </source>
</evidence>
<accession>A0A1G4IDR5</accession>
<evidence type="ECO:0000256" key="5">
    <source>
        <dbReference type="ARBA" id="ARBA00022927"/>
    </source>
</evidence>
<dbReference type="InterPro" id="IPR016159">
    <property type="entry name" value="Cullin_repeat-like_dom_sf"/>
</dbReference>
<feature type="region of interest" description="Disordered" evidence="10">
    <location>
        <begin position="473"/>
        <end position="494"/>
    </location>
</feature>
<evidence type="ECO:0000313" key="12">
    <source>
        <dbReference type="Proteomes" id="UP000195570"/>
    </source>
</evidence>
<gene>
    <name evidence="11" type="ORF">TEOVI_000179500</name>
</gene>
<comment type="similarity">
    <text evidence="2 9">Belongs to the COG8 family.</text>
</comment>
<dbReference type="InterPro" id="IPR007255">
    <property type="entry name" value="COG8"/>
</dbReference>
<keyword evidence="7 9" id="KW-0472">Membrane</keyword>
<dbReference type="PANTHER" id="PTHR21311">
    <property type="entry name" value="CONSERVED OLIGOMERIC GOLGI COMPLEX COMPONENT 8"/>
    <property type="match status" value="1"/>
</dbReference>
<dbReference type="PANTHER" id="PTHR21311:SF0">
    <property type="entry name" value="CONSERVED OLIGOMERIC GOLGI COMPLEX SUBUNIT 8"/>
    <property type="match status" value="1"/>
</dbReference>
<dbReference type="GeneID" id="92375735"/>
<dbReference type="PIRSF" id="PIRSF015415">
    <property type="entry name" value="COG8"/>
    <property type="match status" value="1"/>
</dbReference>
<evidence type="ECO:0000256" key="8">
    <source>
        <dbReference type="ARBA" id="ARBA00031347"/>
    </source>
</evidence>
<name>A0A1G4IDR5_TRYEQ</name>
<proteinExistence type="inferred from homology"/>
<dbReference type="RefSeq" id="XP_067081077.1">
    <property type="nucleotide sequence ID" value="XM_067224976.1"/>
</dbReference>
<dbReference type="InterPro" id="IPR016632">
    <property type="entry name" value="COG8_Metazoal_Plant"/>
</dbReference>
<keyword evidence="12" id="KW-1185">Reference proteome</keyword>
<dbReference type="EMBL" id="CZPT02001383">
    <property type="protein sequence ID" value="SCU70222.1"/>
    <property type="molecule type" value="Genomic_DNA"/>
</dbReference>
<evidence type="ECO:0000256" key="3">
    <source>
        <dbReference type="ARBA" id="ARBA00020983"/>
    </source>
</evidence>
<comment type="caution">
    <text evidence="11">The sequence shown here is derived from an EMBL/GenBank/DDBJ whole genome shotgun (WGS) entry which is preliminary data.</text>
</comment>
<dbReference type="GO" id="GO:0000139">
    <property type="term" value="C:Golgi membrane"/>
    <property type="evidence" value="ECO:0007669"/>
    <property type="project" value="UniProtKB-SubCell"/>
</dbReference>
<dbReference type="Proteomes" id="UP000195570">
    <property type="component" value="Unassembled WGS sequence"/>
</dbReference>
<evidence type="ECO:0000256" key="7">
    <source>
        <dbReference type="ARBA" id="ARBA00023136"/>
    </source>
</evidence>
<dbReference type="GO" id="GO:0006891">
    <property type="term" value="P:intra-Golgi vesicle-mediated transport"/>
    <property type="evidence" value="ECO:0007669"/>
    <property type="project" value="TreeGrafter"/>
</dbReference>
<evidence type="ECO:0000256" key="2">
    <source>
        <dbReference type="ARBA" id="ARBA00006419"/>
    </source>
</evidence>
<dbReference type="VEuPathDB" id="TriTrypDB:TEOVI_000179500"/>
<keyword evidence="5 9" id="KW-0653">Protein transport</keyword>
<organism evidence="11 12">
    <name type="scientific">Trypanosoma equiperdum</name>
    <dbReference type="NCBI Taxonomy" id="5694"/>
    <lineage>
        <taxon>Eukaryota</taxon>
        <taxon>Discoba</taxon>
        <taxon>Euglenozoa</taxon>
        <taxon>Kinetoplastea</taxon>
        <taxon>Metakinetoplastina</taxon>
        <taxon>Trypanosomatida</taxon>
        <taxon>Trypanosomatidae</taxon>
        <taxon>Trypanosoma</taxon>
    </lineage>
</organism>
<evidence type="ECO:0000256" key="1">
    <source>
        <dbReference type="ARBA" id="ARBA00004395"/>
    </source>
</evidence>
<comment type="subcellular location">
    <subcellularLocation>
        <location evidence="1 9">Golgi apparatus membrane</location>
        <topology evidence="1 9">Peripheral membrane protein</topology>
    </subcellularLocation>
</comment>
<dbReference type="GO" id="GO:0015031">
    <property type="term" value="P:protein transport"/>
    <property type="evidence" value="ECO:0007669"/>
    <property type="project" value="UniProtKB-UniRule"/>
</dbReference>